<organism evidence="2 3">
    <name type="scientific">Trichomonas vaginalis (strain ATCC PRA-98 / G3)</name>
    <dbReference type="NCBI Taxonomy" id="412133"/>
    <lineage>
        <taxon>Eukaryota</taxon>
        <taxon>Metamonada</taxon>
        <taxon>Parabasalia</taxon>
        <taxon>Trichomonadida</taxon>
        <taxon>Trichomonadidae</taxon>
        <taxon>Trichomonas</taxon>
    </lineage>
</organism>
<dbReference type="InParanoid" id="A2FI86"/>
<dbReference type="KEGG" id="tva:4753117"/>
<reference evidence="2" key="1">
    <citation type="submission" date="2006-10" db="EMBL/GenBank/DDBJ databases">
        <authorList>
            <person name="Amadeo P."/>
            <person name="Zhao Q."/>
            <person name="Wortman J."/>
            <person name="Fraser-Liggett C."/>
            <person name="Carlton J."/>
        </authorList>
    </citation>
    <scope>NUCLEOTIDE SEQUENCE</scope>
    <source>
        <strain evidence="2">G3</strain>
    </source>
</reference>
<name>A2FI86_TRIV3</name>
<feature type="coiled-coil region" evidence="1">
    <location>
        <begin position="5"/>
        <end position="78"/>
    </location>
</feature>
<sequence>MKSVLAEETQKVSNLRGILANLQVKNKELESELEKEKEKGNVTGLRQTAKNVLKYLRLKKQENQIGTSENSKKAEEEEKFLKYIGQTNAASDNYLIETIDNLLNDPSCTECRKCQDYESQFVKLSRILGTSTVIEEAQTLVNRLHQSEKTEGKLQQEIQELKKENSEFSMTITKILQLFNISQSLSSFTNQSGNNYSSNNSVSDAICGVVGKEVAKLTETIRHIEDERKRDKVLVSKRLIDYFGVRIDDNLLAQIDEVKLKFNQNEKRMSELSNFCEDIERRPCLLLGVEKPNRAIFDSIRFLFSSLETRQNPLQSTVDILQQEISTSETNFVDCERSAARILREKLQDVSNTPLSERIFRLSKQLRAIE</sequence>
<evidence type="ECO:0000313" key="3">
    <source>
        <dbReference type="Proteomes" id="UP000001542"/>
    </source>
</evidence>
<dbReference type="VEuPathDB" id="TrichDB:TVAGG3_0723250"/>
<dbReference type="RefSeq" id="XP_001308298.1">
    <property type="nucleotide sequence ID" value="XM_001308297.1"/>
</dbReference>
<keyword evidence="3" id="KW-1185">Reference proteome</keyword>
<dbReference type="Proteomes" id="UP000001542">
    <property type="component" value="Unassembled WGS sequence"/>
</dbReference>
<gene>
    <name evidence="2" type="ORF">TVAG_425520</name>
</gene>
<dbReference type="SMR" id="A2FI86"/>
<dbReference type="AlphaFoldDB" id="A2FI86"/>
<dbReference type="VEuPathDB" id="TrichDB:TVAG_425520"/>
<keyword evidence="1" id="KW-0175">Coiled coil</keyword>
<proteinExistence type="predicted"/>
<dbReference type="EMBL" id="DS113809">
    <property type="protein sequence ID" value="EAX95368.1"/>
    <property type="molecule type" value="Genomic_DNA"/>
</dbReference>
<evidence type="ECO:0000256" key="1">
    <source>
        <dbReference type="SAM" id="Coils"/>
    </source>
</evidence>
<reference evidence="2" key="2">
    <citation type="journal article" date="2007" name="Science">
        <title>Draft genome sequence of the sexually transmitted pathogen Trichomonas vaginalis.</title>
        <authorList>
            <person name="Carlton J.M."/>
            <person name="Hirt R.P."/>
            <person name="Silva J.C."/>
            <person name="Delcher A.L."/>
            <person name="Schatz M."/>
            <person name="Zhao Q."/>
            <person name="Wortman J.R."/>
            <person name="Bidwell S.L."/>
            <person name="Alsmark U.C.M."/>
            <person name="Besteiro S."/>
            <person name="Sicheritz-Ponten T."/>
            <person name="Noel C.J."/>
            <person name="Dacks J.B."/>
            <person name="Foster P.G."/>
            <person name="Simillion C."/>
            <person name="Van de Peer Y."/>
            <person name="Miranda-Saavedra D."/>
            <person name="Barton G.J."/>
            <person name="Westrop G.D."/>
            <person name="Mueller S."/>
            <person name="Dessi D."/>
            <person name="Fiori P.L."/>
            <person name="Ren Q."/>
            <person name="Paulsen I."/>
            <person name="Zhang H."/>
            <person name="Bastida-Corcuera F.D."/>
            <person name="Simoes-Barbosa A."/>
            <person name="Brown M.T."/>
            <person name="Hayes R.D."/>
            <person name="Mukherjee M."/>
            <person name="Okumura C.Y."/>
            <person name="Schneider R."/>
            <person name="Smith A.J."/>
            <person name="Vanacova S."/>
            <person name="Villalvazo M."/>
            <person name="Haas B.J."/>
            <person name="Pertea M."/>
            <person name="Feldblyum T.V."/>
            <person name="Utterback T.R."/>
            <person name="Shu C.L."/>
            <person name="Osoegawa K."/>
            <person name="de Jong P.J."/>
            <person name="Hrdy I."/>
            <person name="Horvathova L."/>
            <person name="Zubacova Z."/>
            <person name="Dolezal P."/>
            <person name="Malik S.B."/>
            <person name="Logsdon J.M. Jr."/>
            <person name="Henze K."/>
            <person name="Gupta A."/>
            <person name="Wang C.C."/>
            <person name="Dunne R.L."/>
            <person name="Upcroft J.A."/>
            <person name="Upcroft P."/>
            <person name="White O."/>
            <person name="Salzberg S.L."/>
            <person name="Tang P."/>
            <person name="Chiu C.-H."/>
            <person name="Lee Y.-S."/>
            <person name="Embley T.M."/>
            <person name="Coombs G.H."/>
            <person name="Mottram J.C."/>
            <person name="Tachezy J."/>
            <person name="Fraser-Liggett C.M."/>
            <person name="Johnson P.J."/>
        </authorList>
    </citation>
    <scope>NUCLEOTIDE SEQUENCE [LARGE SCALE GENOMIC DNA]</scope>
    <source>
        <strain evidence="2">G3</strain>
    </source>
</reference>
<evidence type="ECO:0000313" key="2">
    <source>
        <dbReference type="EMBL" id="EAX95368.1"/>
    </source>
</evidence>
<feature type="coiled-coil region" evidence="1">
    <location>
        <begin position="144"/>
        <end position="171"/>
    </location>
</feature>
<accession>A2FI86</accession>
<protein>
    <submittedName>
        <fullName evidence="2">Uncharacterized protein</fullName>
    </submittedName>
</protein>